<dbReference type="GO" id="GO:0000455">
    <property type="term" value="P:enzyme-directed rRNA pseudouridine synthesis"/>
    <property type="evidence" value="ECO:0007669"/>
    <property type="project" value="TreeGrafter"/>
</dbReference>
<accession>A0A8J6P151</accession>
<dbReference type="PROSITE" id="PS01129">
    <property type="entry name" value="PSI_RLU"/>
    <property type="match status" value="1"/>
</dbReference>
<evidence type="ECO:0000313" key="5">
    <source>
        <dbReference type="Proteomes" id="UP000605201"/>
    </source>
</evidence>
<evidence type="ECO:0000256" key="2">
    <source>
        <dbReference type="ARBA" id="ARBA00023235"/>
    </source>
</evidence>
<dbReference type="GO" id="GO:0009982">
    <property type="term" value="F:pseudouridine synthase activity"/>
    <property type="evidence" value="ECO:0007669"/>
    <property type="project" value="InterPro"/>
</dbReference>
<keyword evidence="2" id="KW-0413">Isomerase</keyword>
<feature type="domain" description="Pseudouridine synthase RsuA/RluA-like" evidence="3">
    <location>
        <begin position="28"/>
        <end position="179"/>
    </location>
</feature>
<dbReference type="Gene3D" id="3.30.2350.10">
    <property type="entry name" value="Pseudouridine synthase"/>
    <property type="match status" value="1"/>
</dbReference>
<dbReference type="CDD" id="cd02869">
    <property type="entry name" value="PseudoU_synth_RluA_like"/>
    <property type="match status" value="1"/>
</dbReference>
<dbReference type="SUPFAM" id="SSF55120">
    <property type="entry name" value="Pseudouridine synthase"/>
    <property type="match status" value="1"/>
</dbReference>
<dbReference type="PANTHER" id="PTHR21600:SF44">
    <property type="entry name" value="RIBOSOMAL LARGE SUBUNIT PSEUDOURIDINE SYNTHASE D"/>
    <property type="match status" value="1"/>
</dbReference>
<proteinExistence type="inferred from homology"/>
<protein>
    <submittedName>
        <fullName evidence="4">RluA family pseudouridine synthase</fullName>
    </submittedName>
</protein>
<gene>
    <name evidence="4" type="ORF">H8D96_15885</name>
</gene>
<dbReference type="InterPro" id="IPR006224">
    <property type="entry name" value="PsdUridine_synth_RluA-like_CS"/>
</dbReference>
<organism evidence="4 5">
    <name type="scientific">Candidatus Desulfatibia vada</name>
    <dbReference type="NCBI Taxonomy" id="2841696"/>
    <lineage>
        <taxon>Bacteria</taxon>
        <taxon>Pseudomonadati</taxon>
        <taxon>Thermodesulfobacteriota</taxon>
        <taxon>Desulfobacteria</taxon>
        <taxon>Desulfobacterales</taxon>
        <taxon>Desulfobacterales incertae sedis</taxon>
        <taxon>Candidatus Desulfatibia</taxon>
    </lineage>
</organism>
<dbReference type="GO" id="GO:0140098">
    <property type="term" value="F:catalytic activity, acting on RNA"/>
    <property type="evidence" value="ECO:0007669"/>
    <property type="project" value="UniProtKB-ARBA"/>
</dbReference>
<dbReference type="Pfam" id="PF00849">
    <property type="entry name" value="PseudoU_synth_2"/>
    <property type="match status" value="1"/>
</dbReference>
<reference evidence="4 5" key="1">
    <citation type="submission" date="2020-08" db="EMBL/GenBank/DDBJ databases">
        <title>Bridging the membrane lipid divide: bacteria of the FCB group superphylum have the potential to synthesize archaeal ether lipids.</title>
        <authorList>
            <person name="Villanueva L."/>
            <person name="Von Meijenfeldt F.A.B."/>
            <person name="Westbye A.B."/>
            <person name="Yadav S."/>
            <person name="Hopmans E.C."/>
            <person name="Dutilh B.E."/>
            <person name="Sinninghe Damste J.S."/>
        </authorList>
    </citation>
    <scope>NUCLEOTIDE SEQUENCE [LARGE SCALE GENOMIC DNA]</scope>
    <source>
        <strain evidence="4">NIOZ-UU17</strain>
    </source>
</reference>
<dbReference type="InterPro" id="IPR050188">
    <property type="entry name" value="RluA_PseudoU_synthase"/>
</dbReference>
<dbReference type="InterPro" id="IPR020103">
    <property type="entry name" value="PsdUridine_synth_cat_dom_sf"/>
</dbReference>
<dbReference type="PANTHER" id="PTHR21600">
    <property type="entry name" value="MITOCHONDRIAL RNA PSEUDOURIDINE SYNTHASE"/>
    <property type="match status" value="1"/>
</dbReference>
<dbReference type="Proteomes" id="UP000605201">
    <property type="component" value="Unassembled WGS sequence"/>
</dbReference>
<dbReference type="GO" id="GO:0003723">
    <property type="term" value="F:RNA binding"/>
    <property type="evidence" value="ECO:0007669"/>
    <property type="project" value="InterPro"/>
</dbReference>
<dbReference type="EMBL" id="JACNIG010000295">
    <property type="protein sequence ID" value="MBC8433390.1"/>
    <property type="molecule type" value="Genomic_DNA"/>
</dbReference>
<evidence type="ECO:0000259" key="3">
    <source>
        <dbReference type="Pfam" id="PF00849"/>
    </source>
</evidence>
<evidence type="ECO:0000313" key="4">
    <source>
        <dbReference type="EMBL" id="MBC8433390.1"/>
    </source>
</evidence>
<dbReference type="AlphaFoldDB" id="A0A8J6P151"/>
<comment type="similarity">
    <text evidence="1">Belongs to the pseudouridine synthase RluA family.</text>
</comment>
<comment type="caution">
    <text evidence="4">The sequence shown here is derived from an EMBL/GenBank/DDBJ whole genome shotgun (WGS) entry which is preliminary data.</text>
</comment>
<evidence type="ECO:0000256" key="1">
    <source>
        <dbReference type="ARBA" id="ARBA00010876"/>
    </source>
</evidence>
<sequence length="235" mass="27105">MRESQKSFKSPPKRYQPRGLSILYEDHDILVVDKRSGLLTVSTEKVRENTAYYLLNTYVRKGNQKSRNRVFIVHRLDRDTSGIIVFAKNENAKRYLQEEWHGFKKKYYAVVHGTLPEKEGVITSYLAESRAHKMYSVDDPEKGKLAKTGFKVLRESKKYSLLEIDLLTGRKNQIRVHLSEKGSPVAGDKKYGEKDKGIKRLTLHAASITILHPDTKEKITFETKVPTYFKSLVNS</sequence>
<dbReference type="InterPro" id="IPR006145">
    <property type="entry name" value="PsdUridine_synth_RsuA/RluA"/>
</dbReference>
<name>A0A8J6P151_9BACT</name>